<dbReference type="Proteomes" id="UP000824221">
    <property type="component" value="Unassembled WGS sequence"/>
</dbReference>
<dbReference type="PROSITE" id="PS51482">
    <property type="entry name" value="DEGV"/>
    <property type="match status" value="1"/>
</dbReference>
<dbReference type="InterPro" id="IPR043168">
    <property type="entry name" value="DegV_C"/>
</dbReference>
<evidence type="ECO:0000256" key="1">
    <source>
        <dbReference type="ARBA" id="ARBA00023121"/>
    </source>
</evidence>
<dbReference type="GO" id="GO:0008289">
    <property type="term" value="F:lipid binding"/>
    <property type="evidence" value="ECO:0007669"/>
    <property type="project" value="UniProtKB-KW"/>
</dbReference>
<dbReference type="PANTHER" id="PTHR33434:SF2">
    <property type="entry name" value="FATTY ACID-BINDING PROTEIN TM_1468"/>
    <property type="match status" value="1"/>
</dbReference>
<protein>
    <submittedName>
        <fullName evidence="2">DegV family protein</fullName>
    </submittedName>
</protein>
<gene>
    <name evidence="2" type="ORF">H9797_04660</name>
</gene>
<dbReference type="Gene3D" id="3.30.1180.10">
    <property type="match status" value="1"/>
</dbReference>
<evidence type="ECO:0000313" key="2">
    <source>
        <dbReference type="EMBL" id="HJA02654.1"/>
    </source>
</evidence>
<sequence>MASFEIIVDSAANIPAALRKEHNISVIPYHYLVDGEERLCFDENVPFEETAKQLYDDMRAGADVKTSLLSEEHIQEAIVPVLEAGKDVFLLLISSGVSGTYQQAVRAAEELKGRYPERKIEVVDSKNASMGEGTIALRVASLRDMGESLEACAEWARVNAYKVNSYLTVGDLKYLKRTGRISTTLAIAGTLLNIKPVLRADGSTNAKIVFEGREHGRKKALMALARKYSERVDDVSAPVFITHADCEEDAKALAEMLRGMGASNIVIEYYDLCTGSHVGPGTVALFFTGKDRRRDTDAFEVAPAGAPVPSSSR</sequence>
<dbReference type="Pfam" id="PF02645">
    <property type="entry name" value="DegV"/>
    <property type="match status" value="1"/>
</dbReference>
<dbReference type="SUPFAM" id="SSF82549">
    <property type="entry name" value="DAK1/DegV-like"/>
    <property type="match status" value="1"/>
</dbReference>
<reference evidence="2" key="1">
    <citation type="journal article" date="2021" name="PeerJ">
        <title>Extensive microbial diversity within the chicken gut microbiome revealed by metagenomics and culture.</title>
        <authorList>
            <person name="Gilroy R."/>
            <person name="Ravi A."/>
            <person name="Getino M."/>
            <person name="Pursley I."/>
            <person name="Horton D.L."/>
            <person name="Alikhan N.F."/>
            <person name="Baker D."/>
            <person name="Gharbi K."/>
            <person name="Hall N."/>
            <person name="Watson M."/>
            <person name="Adriaenssens E.M."/>
            <person name="Foster-Nyarko E."/>
            <person name="Jarju S."/>
            <person name="Secka A."/>
            <person name="Antonio M."/>
            <person name="Oren A."/>
            <person name="Chaudhuri R.R."/>
            <person name="La Ragione R."/>
            <person name="Hildebrand F."/>
            <person name="Pallen M.J."/>
        </authorList>
    </citation>
    <scope>NUCLEOTIDE SEQUENCE</scope>
    <source>
        <strain evidence="2">CHK156-179</strain>
    </source>
</reference>
<keyword evidence="1" id="KW-0446">Lipid-binding</keyword>
<reference evidence="2" key="2">
    <citation type="submission" date="2021-04" db="EMBL/GenBank/DDBJ databases">
        <authorList>
            <person name="Gilroy R."/>
        </authorList>
    </citation>
    <scope>NUCLEOTIDE SEQUENCE</scope>
    <source>
        <strain evidence="2">CHK156-179</strain>
    </source>
</reference>
<proteinExistence type="predicted"/>
<dbReference type="InterPro" id="IPR003797">
    <property type="entry name" value="DegV"/>
</dbReference>
<dbReference type="Gene3D" id="3.40.50.10170">
    <property type="match status" value="1"/>
</dbReference>
<comment type="caution">
    <text evidence="2">The sequence shown here is derived from an EMBL/GenBank/DDBJ whole genome shotgun (WGS) entry which is preliminary data.</text>
</comment>
<accession>A0A9D2KEI9</accession>
<dbReference type="InterPro" id="IPR050270">
    <property type="entry name" value="DegV_domain_contain"/>
</dbReference>
<dbReference type="NCBIfam" id="TIGR00762">
    <property type="entry name" value="DegV"/>
    <property type="match status" value="1"/>
</dbReference>
<dbReference type="AlphaFoldDB" id="A0A9D2KEI9"/>
<name>A0A9D2KEI9_9FIRM</name>
<dbReference type="PANTHER" id="PTHR33434">
    <property type="entry name" value="DEGV DOMAIN-CONTAINING PROTEIN DR_1986-RELATED"/>
    <property type="match status" value="1"/>
</dbReference>
<organism evidence="2 3">
    <name type="scientific">Candidatus Gallimonas gallistercoris</name>
    <dbReference type="NCBI Taxonomy" id="2838602"/>
    <lineage>
        <taxon>Bacteria</taxon>
        <taxon>Bacillati</taxon>
        <taxon>Bacillota</taxon>
        <taxon>Clostridia</taxon>
        <taxon>Candidatus Gallimonas</taxon>
    </lineage>
</organism>
<evidence type="ECO:0000313" key="3">
    <source>
        <dbReference type="Proteomes" id="UP000824221"/>
    </source>
</evidence>
<dbReference type="EMBL" id="DXAJ01000070">
    <property type="protein sequence ID" value="HJA02654.1"/>
    <property type="molecule type" value="Genomic_DNA"/>
</dbReference>